<reference evidence="2 3" key="2">
    <citation type="submission" date="2018-11" db="EMBL/GenBank/DDBJ databases">
        <authorList>
            <consortium name="Pathogen Informatics"/>
        </authorList>
    </citation>
    <scope>NUCLEOTIDE SEQUENCE [LARGE SCALE GENOMIC DNA]</scope>
</reference>
<dbReference type="EMBL" id="UYWY01020985">
    <property type="protein sequence ID" value="VDM43101.1"/>
    <property type="molecule type" value="Genomic_DNA"/>
</dbReference>
<evidence type="ECO:0000313" key="3">
    <source>
        <dbReference type="Proteomes" id="UP000050794"/>
    </source>
</evidence>
<accession>A0A183UTG0</accession>
<feature type="region of interest" description="Disordered" evidence="1">
    <location>
        <begin position="236"/>
        <end position="256"/>
    </location>
</feature>
<feature type="region of interest" description="Disordered" evidence="1">
    <location>
        <begin position="396"/>
        <end position="456"/>
    </location>
</feature>
<feature type="compositionally biased region" description="Polar residues" evidence="1">
    <location>
        <begin position="527"/>
        <end position="548"/>
    </location>
</feature>
<proteinExistence type="predicted"/>
<feature type="compositionally biased region" description="Polar residues" evidence="1">
    <location>
        <begin position="417"/>
        <end position="450"/>
    </location>
</feature>
<feature type="region of interest" description="Disordered" evidence="1">
    <location>
        <begin position="326"/>
        <end position="348"/>
    </location>
</feature>
<keyword evidence="3" id="KW-1185">Reference proteome</keyword>
<reference evidence="4" key="1">
    <citation type="submission" date="2016-06" db="UniProtKB">
        <authorList>
            <consortium name="WormBaseParasite"/>
        </authorList>
    </citation>
    <scope>IDENTIFICATION</scope>
</reference>
<feature type="region of interest" description="Disordered" evidence="1">
    <location>
        <begin position="527"/>
        <end position="580"/>
    </location>
</feature>
<feature type="region of interest" description="Disordered" evidence="1">
    <location>
        <begin position="194"/>
        <end position="214"/>
    </location>
</feature>
<evidence type="ECO:0000313" key="2">
    <source>
        <dbReference type="EMBL" id="VDM43101.1"/>
    </source>
</evidence>
<dbReference type="WBParaSite" id="TCNE_0001178001-mRNA-1">
    <property type="protein sequence ID" value="TCNE_0001178001-mRNA-1"/>
    <property type="gene ID" value="TCNE_0001178001"/>
</dbReference>
<organism evidence="3 4">
    <name type="scientific">Toxocara canis</name>
    <name type="common">Canine roundworm</name>
    <dbReference type="NCBI Taxonomy" id="6265"/>
    <lineage>
        <taxon>Eukaryota</taxon>
        <taxon>Metazoa</taxon>
        <taxon>Ecdysozoa</taxon>
        <taxon>Nematoda</taxon>
        <taxon>Chromadorea</taxon>
        <taxon>Rhabditida</taxon>
        <taxon>Spirurina</taxon>
        <taxon>Ascaridomorpha</taxon>
        <taxon>Ascaridoidea</taxon>
        <taxon>Toxocaridae</taxon>
        <taxon>Toxocara</taxon>
    </lineage>
</organism>
<feature type="region of interest" description="Disordered" evidence="1">
    <location>
        <begin position="600"/>
        <end position="620"/>
    </location>
</feature>
<sequence>MWFEKKFSAKEAEICRISQEAMAGDGKAKKANGAAKCDEKCSQLAKRILSHFGRNCIGKLGPDIAQIQARLNDGDCTVPVSNGHKRLAKRSASASRALDLEVIDGVSGGVQPIISPGIDSSLESGDMLRRSTRSPMSEQIRHWKNQLSGDEISHSGDFSTSISFLSREWSVHEIEEIPERYQISSDNYRPQSALQVNSVKNSERPTAALGPPRSEFDFSEVKKVNVERPASVSLLSKDSRPIQHQASPDRYPPVPNYVTKPLENIQSTIAEKENELQRVRPQLKPPDLTGPIRHSVNGHDLYMPLAARRNNTDNDRLNHRNRSQELLSSTESKYLYPSTSTSPPSGAVRYMPPLRSTTLPSDSLNSAHVPTRETYHSVSHPLVRADLRRTGAIYSTKMPAPNTRSHPTATFADDSKTSSGHLTHSKVQTSESGGQNPHRAQQITSTTSNAKAGDQRIRGTHAVTTSAYSLTQSVENSKMVTLLPDVAESTKRPSMTRGRDRLGTEITMRQGNGRGTTHQRALGILSENSAQRYSSKNGLTTQRPVTSIPQPPVDKQQDTRWDSGHNGVRSGSVNQSEPVRHGHVSELKGNMGIIHSETQFRQKDHSGQEEQHFSQEFLEH</sequence>
<evidence type="ECO:0000313" key="4">
    <source>
        <dbReference type="WBParaSite" id="TCNE_0001178001-mRNA-1"/>
    </source>
</evidence>
<protein>
    <submittedName>
        <fullName evidence="4">cAMP-independent regulatory protein pac2</fullName>
    </submittedName>
</protein>
<evidence type="ECO:0000256" key="1">
    <source>
        <dbReference type="SAM" id="MobiDB-lite"/>
    </source>
</evidence>
<dbReference type="Proteomes" id="UP000050794">
    <property type="component" value="Unassembled WGS sequence"/>
</dbReference>
<name>A0A183UTG0_TOXCA</name>
<dbReference type="AlphaFoldDB" id="A0A183UTG0"/>
<gene>
    <name evidence="2" type="ORF">TCNE_LOCUS11780</name>
</gene>